<dbReference type="EMBL" id="JBANRG010000003">
    <property type="protein sequence ID" value="KAK7468429.1"/>
    <property type="molecule type" value="Genomic_DNA"/>
</dbReference>
<dbReference type="InterPro" id="IPR043129">
    <property type="entry name" value="ATPase_NBD"/>
</dbReference>
<reference evidence="2 3" key="1">
    <citation type="submission" date="2024-01" db="EMBL/GenBank/DDBJ databases">
        <title>A draft genome for the cacao thread blight pathogen Marasmiellus scandens.</title>
        <authorList>
            <person name="Baruah I.K."/>
            <person name="Leung J."/>
            <person name="Bukari Y."/>
            <person name="Amoako-Attah I."/>
            <person name="Meinhardt L.W."/>
            <person name="Bailey B.A."/>
            <person name="Cohen S.P."/>
        </authorList>
    </citation>
    <scope>NUCLEOTIDE SEQUENCE [LARGE SCALE GENOMIC DNA]</scope>
    <source>
        <strain evidence="2 3">GH-19</strain>
    </source>
</reference>
<comment type="caution">
    <text evidence="2">The sequence shown here is derived from an EMBL/GenBank/DDBJ whole genome shotgun (WGS) entry which is preliminary data.</text>
</comment>
<name>A0ABR1JWI2_9AGAR</name>
<sequence length="129" mass="14527">MALPPPIPIPLPTLPTFPPPAEDYTPHRNQRTPLIIDNGSTTLRWGFATSPAPRFGPNIIAKYKERKSNRPLILFGEAVECEAAVKSQGKTPWEGDVLLNFDALYRRGDRRPSCFNDRETMFSTSFARL</sequence>
<dbReference type="Gene3D" id="3.30.420.40">
    <property type="match status" value="1"/>
</dbReference>
<protein>
    <submittedName>
        <fullName evidence="2">Actin-related protein 5</fullName>
    </submittedName>
</protein>
<organism evidence="2 3">
    <name type="scientific">Marasmiellus scandens</name>
    <dbReference type="NCBI Taxonomy" id="2682957"/>
    <lineage>
        <taxon>Eukaryota</taxon>
        <taxon>Fungi</taxon>
        <taxon>Dikarya</taxon>
        <taxon>Basidiomycota</taxon>
        <taxon>Agaricomycotina</taxon>
        <taxon>Agaricomycetes</taxon>
        <taxon>Agaricomycetidae</taxon>
        <taxon>Agaricales</taxon>
        <taxon>Marasmiineae</taxon>
        <taxon>Omphalotaceae</taxon>
        <taxon>Marasmiellus</taxon>
    </lineage>
</organism>
<evidence type="ECO:0000313" key="3">
    <source>
        <dbReference type="Proteomes" id="UP001498398"/>
    </source>
</evidence>
<proteinExistence type="predicted"/>
<accession>A0ABR1JWI2</accession>
<dbReference type="SUPFAM" id="SSF53067">
    <property type="entry name" value="Actin-like ATPase domain"/>
    <property type="match status" value="1"/>
</dbReference>
<evidence type="ECO:0000313" key="2">
    <source>
        <dbReference type="EMBL" id="KAK7468429.1"/>
    </source>
</evidence>
<feature type="compositionally biased region" description="Pro residues" evidence="1">
    <location>
        <begin position="1"/>
        <end position="21"/>
    </location>
</feature>
<dbReference type="Proteomes" id="UP001498398">
    <property type="component" value="Unassembled WGS sequence"/>
</dbReference>
<evidence type="ECO:0000256" key="1">
    <source>
        <dbReference type="SAM" id="MobiDB-lite"/>
    </source>
</evidence>
<gene>
    <name evidence="2" type="primary">ARP5_2</name>
    <name evidence="2" type="ORF">VKT23_002942</name>
</gene>
<feature type="region of interest" description="Disordered" evidence="1">
    <location>
        <begin position="1"/>
        <end position="34"/>
    </location>
</feature>
<keyword evidence="3" id="KW-1185">Reference proteome</keyword>